<feature type="domain" description="BD-FAE-like" evidence="2">
    <location>
        <begin position="24"/>
        <end position="219"/>
    </location>
</feature>
<dbReference type="GO" id="GO:0016787">
    <property type="term" value="F:hydrolase activity"/>
    <property type="evidence" value="ECO:0007669"/>
    <property type="project" value="UniProtKB-KW"/>
</dbReference>
<dbReference type="EMBL" id="MFYX01000157">
    <property type="protein sequence ID" value="OGJ99882.1"/>
    <property type="molecule type" value="Genomic_DNA"/>
</dbReference>
<dbReference type="SUPFAM" id="SSF53474">
    <property type="entry name" value="alpha/beta-Hydrolases"/>
    <property type="match status" value="1"/>
</dbReference>
<sequence>MDEILPAPTAIERFNPPGVPELFMDLFSPSEKMRNKAAVIFIHGGGWSGGNRQQFLWHAHQLSLRGYFTCTIDYRLSQTARFPAAVEDCQSAVRWLRGHSDCFGIRPDRIGVFGSSAGGHLAACLGVCNGENHSGALSAQVNCVVDIHGVHHLPLLANSPHKTMYEMFIGGTWLEKPRVWEQASPALHVNKWSAPMFLTHDPDDNVVPYAQTTIMADALKKEDRPVQFHPTQGAGHGFIYDPKNPWTRKIWPVAVAWLDSFLVDLH</sequence>
<evidence type="ECO:0000313" key="4">
    <source>
        <dbReference type="Proteomes" id="UP000179243"/>
    </source>
</evidence>
<dbReference type="AlphaFoldDB" id="A0A1F7EZZ6"/>
<comment type="caution">
    <text evidence="3">The sequence shown here is derived from an EMBL/GenBank/DDBJ whole genome shotgun (WGS) entry which is preliminary data.</text>
</comment>
<dbReference type="Pfam" id="PF20434">
    <property type="entry name" value="BD-FAE"/>
    <property type="match status" value="1"/>
</dbReference>
<dbReference type="InterPro" id="IPR049492">
    <property type="entry name" value="BD-FAE-like_dom"/>
</dbReference>
<reference evidence="3 4" key="1">
    <citation type="journal article" date="2016" name="Nat. Commun.">
        <title>Thousands of microbial genomes shed light on interconnected biogeochemical processes in an aquifer system.</title>
        <authorList>
            <person name="Anantharaman K."/>
            <person name="Brown C.T."/>
            <person name="Hug L.A."/>
            <person name="Sharon I."/>
            <person name="Castelle C.J."/>
            <person name="Probst A.J."/>
            <person name="Thomas B.C."/>
            <person name="Singh A."/>
            <person name="Wilkins M.J."/>
            <person name="Karaoz U."/>
            <person name="Brodie E.L."/>
            <person name="Williams K.H."/>
            <person name="Hubbard S.S."/>
            <person name="Banfield J.F."/>
        </authorList>
    </citation>
    <scope>NUCLEOTIDE SEQUENCE [LARGE SCALE GENOMIC DNA]</scope>
</reference>
<evidence type="ECO:0000259" key="2">
    <source>
        <dbReference type="Pfam" id="PF20434"/>
    </source>
</evidence>
<gene>
    <name evidence="3" type="ORF">A2519_00035</name>
</gene>
<dbReference type="Gene3D" id="3.40.50.1820">
    <property type="entry name" value="alpha/beta hydrolase"/>
    <property type="match status" value="1"/>
</dbReference>
<organism evidence="3 4">
    <name type="scientific">Candidatus Raymondbacteria bacterium RIFOXYD12_FULL_49_13</name>
    <dbReference type="NCBI Taxonomy" id="1817890"/>
    <lineage>
        <taxon>Bacteria</taxon>
        <taxon>Raymondiibacteriota</taxon>
    </lineage>
</organism>
<dbReference type="InterPro" id="IPR050300">
    <property type="entry name" value="GDXG_lipolytic_enzyme"/>
</dbReference>
<dbReference type="InterPro" id="IPR029058">
    <property type="entry name" value="AB_hydrolase_fold"/>
</dbReference>
<keyword evidence="1" id="KW-0378">Hydrolase</keyword>
<evidence type="ECO:0000256" key="1">
    <source>
        <dbReference type="ARBA" id="ARBA00022801"/>
    </source>
</evidence>
<name>A0A1F7EZZ6_UNCRA</name>
<proteinExistence type="predicted"/>
<dbReference type="Proteomes" id="UP000179243">
    <property type="component" value="Unassembled WGS sequence"/>
</dbReference>
<protein>
    <recommendedName>
        <fullName evidence="2">BD-FAE-like domain-containing protein</fullName>
    </recommendedName>
</protein>
<accession>A0A1F7EZZ6</accession>
<evidence type="ECO:0000313" key="3">
    <source>
        <dbReference type="EMBL" id="OGJ99882.1"/>
    </source>
</evidence>
<dbReference type="PANTHER" id="PTHR48081">
    <property type="entry name" value="AB HYDROLASE SUPERFAMILY PROTEIN C4A8.06C"/>
    <property type="match status" value="1"/>
</dbReference>